<evidence type="ECO:0000313" key="2">
    <source>
        <dbReference type="Proteomes" id="UP000198504"/>
    </source>
</evidence>
<protein>
    <submittedName>
        <fullName evidence="1">Transcriptional regulator, AbiEi antitoxin, Type IV TA system</fullName>
    </submittedName>
</protein>
<dbReference type="SUPFAM" id="SSF52980">
    <property type="entry name" value="Restriction endonuclease-like"/>
    <property type="match status" value="1"/>
</dbReference>
<reference evidence="2" key="1">
    <citation type="submission" date="2016-10" db="EMBL/GenBank/DDBJ databases">
        <authorList>
            <person name="Varghese N."/>
            <person name="Submissions S."/>
        </authorList>
    </citation>
    <scope>NUCLEOTIDE SEQUENCE [LARGE SCALE GENOMIC DNA]</scope>
    <source>
        <strain evidence="2">CGMCC 4.6856</strain>
    </source>
</reference>
<dbReference type="AlphaFoldDB" id="A0A1H9AWT6"/>
<organism evidence="1 2">
    <name type="scientific">Microlunatus flavus</name>
    <dbReference type="NCBI Taxonomy" id="1036181"/>
    <lineage>
        <taxon>Bacteria</taxon>
        <taxon>Bacillati</taxon>
        <taxon>Actinomycetota</taxon>
        <taxon>Actinomycetes</taxon>
        <taxon>Propionibacteriales</taxon>
        <taxon>Propionibacteriaceae</taxon>
        <taxon>Microlunatus</taxon>
    </lineage>
</organism>
<dbReference type="STRING" id="1036181.SAMN05421756_101753"/>
<accession>A0A1H9AWT6</accession>
<proteinExistence type="predicted"/>
<dbReference type="EMBL" id="FOFA01000001">
    <property type="protein sequence ID" value="SEP80975.1"/>
    <property type="molecule type" value="Genomic_DNA"/>
</dbReference>
<dbReference type="InterPro" id="IPR011335">
    <property type="entry name" value="Restrct_endonuc-II-like"/>
</dbReference>
<gene>
    <name evidence="1" type="ORF">SAMN05421756_101753</name>
</gene>
<name>A0A1H9AWT6_9ACTN</name>
<dbReference type="Proteomes" id="UP000198504">
    <property type="component" value="Unassembled WGS sequence"/>
</dbReference>
<evidence type="ECO:0000313" key="1">
    <source>
        <dbReference type="EMBL" id="SEP80975.1"/>
    </source>
</evidence>
<keyword evidence="2" id="KW-1185">Reference proteome</keyword>
<sequence>MDDIRLARELVAGGLNAGDIRSAVGDGSLRRLRRGAYVGPDEWADDLTQVHRRLITATLRQGHPGAVVSHGSAAVLHGLEVPQVALDTVHLTRDRRGGGQRRKWLRVHGLPLPQEHVAAVDGVPTTALPRTVVDLACSLPLPDGVAIGDGALRLGLHPADLSAVLTGVGTRHGVGRARRALELLDGRSESYGESISRVLMLERGLPAPEPQLRVRDARGVVVARVDFAWPSLGVIGEFDGRIKYGLDLAPDQDPAQALWREKLREDRLRDLGWQVVRWVWADLENPRDWFARLERAFGRGRPVPA</sequence>